<reference evidence="1" key="1">
    <citation type="submission" date="2020-02" db="EMBL/GenBank/DDBJ databases">
        <authorList>
            <person name="Meier V. D."/>
        </authorList>
    </citation>
    <scope>NUCLEOTIDE SEQUENCE</scope>
    <source>
        <strain evidence="1">AVDCRST_MAG01</strain>
    </source>
</reference>
<proteinExistence type="predicted"/>
<sequence>GRSNSSPPSSPRPGCWRWRRYEN</sequence>
<gene>
    <name evidence="1" type="ORF">AVDCRST_MAG01-01-3972</name>
</gene>
<evidence type="ECO:0000313" key="1">
    <source>
        <dbReference type="EMBL" id="CAA9444797.1"/>
    </source>
</evidence>
<protein>
    <submittedName>
        <fullName evidence="1">Uncharacterized protein</fullName>
    </submittedName>
</protein>
<dbReference type="EMBL" id="CADCUW010000515">
    <property type="protein sequence ID" value="CAA9444797.1"/>
    <property type="molecule type" value="Genomic_DNA"/>
</dbReference>
<feature type="non-terminal residue" evidence="1">
    <location>
        <position position="23"/>
    </location>
</feature>
<accession>A0A6J4QKL1</accession>
<organism evidence="1">
    <name type="scientific">uncultured Rubrobacteraceae bacterium</name>
    <dbReference type="NCBI Taxonomy" id="349277"/>
    <lineage>
        <taxon>Bacteria</taxon>
        <taxon>Bacillati</taxon>
        <taxon>Actinomycetota</taxon>
        <taxon>Rubrobacteria</taxon>
        <taxon>Rubrobacterales</taxon>
        <taxon>Rubrobacteraceae</taxon>
        <taxon>environmental samples</taxon>
    </lineage>
</organism>
<dbReference type="AlphaFoldDB" id="A0A6J4QKL1"/>
<feature type="non-terminal residue" evidence="1">
    <location>
        <position position="1"/>
    </location>
</feature>
<name>A0A6J4QKL1_9ACTN</name>